<proteinExistence type="predicted"/>
<name>A0ACB5SXG6_AMBMO</name>
<accession>A0ACB5SXG6</accession>
<evidence type="ECO:0000313" key="2">
    <source>
        <dbReference type="Proteomes" id="UP001165064"/>
    </source>
</evidence>
<comment type="caution">
    <text evidence="1">The sequence shown here is derived from an EMBL/GenBank/DDBJ whole genome shotgun (WGS) entry which is preliminary data.</text>
</comment>
<keyword evidence="2" id="KW-1185">Reference proteome</keyword>
<organism evidence="1 2">
    <name type="scientific">Ambrosiozyma monospora</name>
    <name type="common">Yeast</name>
    <name type="synonym">Endomycopsis monosporus</name>
    <dbReference type="NCBI Taxonomy" id="43982"/>
    <lineage>
        <taxon>Eukaryota</taxon>
        <taxon>Fungi</taxon>
        <taxon>Dikarya</taxon>
        <taxon>Ascomycota</taxon>
        <taxon>Saccharomycotina</taxon>
        <taxon>Pichiomycetes</taxon>
        <taxon>Pichiales</taxon>
        <taxon>Pichiaceae</taxon>
        <taxon>Ambrosiozyma</taxon>
    </lineage>
</organism>
<reference evidence="1" key="1">
    <citation type="submission" date="2023-04" db="EMBL/GenBank/DDBJ databases">
        <title>Ambrosiozyma monospora NBRC 10751.</title>
        <authorList>
            <person name="Ichikawa N."/>
            <person name="Sato H."/>
            <person name="Tonouchi N."/>
        </authorList>
    </citation>
    <scope>NUCLEOTIDE SEQUENCE</scope>
    <source>
        <strain evidence="1">NBRC 10751</strain>
    </source>
</reference>
<gene>
    <name evidence="1" type="ORF">Amon02_000237500</name>
</gene>
<dbReference type="EMBL" id="BSXS01001358">
    <property type="protein sequence ID" value="GME75938.1"/>
    <property type="molecule type" value="Genomic_DNA"/>
</dbReference>
<sequence length="317" mass="32691">MKFSTVLFLASAALAYDYQPIAYSNASSTTPKCWTTTTEIDTKFVTLTCTETVCKCSELTTTVPESCVPTSPSNPTKPVPSNPVKPTKPAPKQSSYFPTPVPTSPGPECWTTTTEVDSKTVTLTCTETVCKCPELTTTVPSSVVPTTPASTTPVPTKPVPASTWSSVCEVDSKTVTLTCTETVCQHESFSTTVPSSEVPLVTPSTVPGTTPAPETPKASTTVVVSCSEGECSTGPTPEPSVEKSTTIPAPPAATKSVTCEGDSCKTTVIPPAPTTPETPATPASSAPAVTTAEGAANIVSQSVFGVAFAFIMSALFL</sequence>
<protein>
    <submittedName>
        <fullName evidence="1">Unnamed protein product</fullName>
    </submittedName>
</protein>
<dbReference type="Proteomes" id="UP001165064">
    <property type="component" value="Unassembled WGS sequence"/>
</dbReference>
<evidence type="ECO:0000313" key="1">
    <source>
        <dbReference type="EMBL" id="GME75938.1"/>
    </source>
</evidence>